<organism evidence="1 2">
    <name type="scientific">Antarcticirhabdus aurantiaca</name>
    <dbReference type="NCBI Taxonomy" id="2606717"/>
    <lineage>
        <taxon>Bacteria</taxon>
        <taxon>Pseudomonadati</taxon>
        <taxon>Pseudomonadota</taxon>
        <taxon>Alphaproteobacteria</taxon>
        <taxon>Hyphomicrobiales</taxon>
        <taxon>Aurantimonadaceae</taxon>
        <taxon>Antarcticirhabdus</taxon>
    </lineage>
</organism>
<dbReference type="EMBL" id="CP113520">
    <property type="protein sequence ID" value="WAJ27658.1"/>
    <property type="molecule type" value="Genomic_DNA"/>
</dbReference>
<evidence type="ECO:0000313" key="1">
    <source>
        <dbReference type="EMBL" id="WAJ27658.1"/>
    </source>
</evidence>
<protein>
    <submittedName>
        <fullName evidence="1">FAD-binding oxidoreductase</fullName>
    </submittedName>
</protein>
<evidence type="ECO:0000313" key="2">
    <source>
        <dbReference type="Proteomes" id="UP001163223"/>
    </source>
</evidence>
<name>A0ACD4NLH2_9HYPH</name>
<proteinExistence type="predicted"/>
<dbReference type="Proteomes" id="UP001163223">
    <property type="component" value="Chromosome"/>
</dbReference>
<sequence length="442" mass="47561">MSPDVDPAPGASELPPRVDVAVIGAGIAGTSTALFLRRKGLSVALIEKGRVGGEQSSRNWGWCRAMGRDHREIPLIQESLRIWKRMDGLVGEDVGFRNCGILYLCRTKAEMEAYAPWLEQSERHQIGSRLIAPAEVRQLMPGFRGAVAGALWTASDGRAEPSRASPAIARAFAAEGGTLLTNCAVRALDMQAGRVSGVVTERGRIAANAVVLAGGAWSRLFCGNAGIDLPQLKVLGSVIRTHPIANGPDQSAAGDHYAFRRRADGGYNVAHGGRSTVDVVPDSFRLFSAFLPALRSERKGLKLRVSKRFLEEWRTVRRWSADEETPFERERVLDPEPDGKLLRQAFDAFRASNAAFAQAREHSRWGGLIDVTPDAVPVISGIDALPGFFVATGFSGHGFGIGPGAGRLMADLVAGDDPVVDPAPFRFGRFRDGTPTLIDAGF</sequence>
<keyword evidence="2" id="KW-1185">Reference proteome</keyword>
<reference evidence="1" key="1">
    <citation type="submission" date="2022-11" db="EMBL/GenBank/DDBJ databases">
        <title>beta-Carotene-producing bacterium, Jeongeuplla avenae sp. nov., alleviates the salt stress of Arabidopsis seedlings.</title>
        <authorList>
            <person name="Jiang L."/>
            <person name="Lee J."/>
        </authorList>
    </citation>
    <scope>NUCLEOTIDE SEQUENCE</scope>
    <source>
        <strain evidence="1">DY_R2A_6</strain>
    </source>
</reference>
<accession>A0ACD4NLH2</accession>
<gene>
    <name evidence="1" type="ORF">OXU80_22905</name>
</gene>